<keyword evidence="3" id="KW-1185">Reference proteome</keyword>
<feature type="region of interest" description="Disordered" evidence="1">
    <location>
        <begin position="22"/>
        <end position="61"/>
    </location>
</feature>
<dbReference type="EMBL" id="JBBHLC010000052">
    <property type="protein sequence ID" value="MEJ5864843.1"/>
    <property type="molecule type" value="Genomic_DNA"/>
</dbReference>
<feature type="region of interest" description="Disordered" evidence="1">
    <location>
        <begin position="152"/>
        <end position="184"/>
    </location>
</feature>
<feature type="compositionally biased region" description="Basic and acidic residues" evidence="1">
    <location>
        <begin position="174"/>
        <end position="184"/>
    </location>
</feature>
<gene>
    <name evidence="2" type="ORF">V7S98_16610</name>
</gene>
<proteinExistence type="predicted"/>
<organism evidence="2 3">
    <name type="scientific">Pseudomonas farsensis</name>
    <dbReference type="NCBI Taxonomy" id="2745492"/>
    <lineage>
        <taxon>Bacteria</taxon>
        <taxon>Pseudomonadati</taxon>
        <taxon>Pseudomonadota</taxon>
        <taxon>Gammaproteobacteria</taxon>
        <taxon>Pseudomonadales</taxon>
        <taxon>Pseudomonadaceae</taxon>
        <taxon>Pseudomonas</taxon>
    </lineage>
</organism>
<accession>A0ABU8QW01</accession>
<comment type="caution">
    <text evidence="2">The sequence shown here is derived from an EMBL/GenBank/DDBJ whole genome shotgun (WGS) entry which is preliminary data.</text>
</comment>
<reference evidence="2 3" key="1">
    <citation type="submission" date="2024-02" db="EMBL/GenBank/DDBJ databases">
        <title>Identification of pathogenicity and growth-promoting function of Pseudomonas putida variant.</title>
        <authorList>
            <person name="Sun J."/>
        </authorList>
    </citation>
    <scope>NUCLEOTIDE SEQUENCE [LARGE SCALE GENOMIC DNA]</scope>
    <source>
        <strain evidence="2 3">A03</strain>
    </source>
</reference>
<evidence type="ECO:0000256" key="1">
    <source>
        <dbReference type="SAM" id="MobiDB-lite"/>
    </source>
</evidence>
<feature type="compositionally biased region" description="Polar residues" evidence="1">
    <location>
        <begin position="39"/>
        <end position="53"/>
    </location>
</feature>
<evidence type="ECO:0000313" key="2">
    <source>
        <dbReference type="EMBL" id="MEJ5864843.1"/>
    </source>
</evidence>
<name>A0ABU8QW01_9PSED</name>
<sequence length="184" mass="19933">MVNALSGLGWYANTQLPSRAGAEQAQGGFMPQRPVAPIGSTTAQHNSQGSNAGNAEDNEKEAFAKLMVMLQNPDTEAREQASVGKQKASNAVQEFRDYMAKSPEEKIKEKILQELGLTEDEFEALPPEQKAKVMEQITERLQEDVQIKTQAKIEQQAESEQAGASAAVAAADADDSKKQKTAEL</sequence>
<dbReference type="Proteomes" id="UP001380290">
    <property type="component" value="Unassembled WGS sequence"/>
</dbReference>
<protein>
    <submittedName>
        <fullName evidence="2">Uncharacterized protein</fullName>
    </submittedName>
</protein>
<dbReference type="RefSeq" id="WP_339599945.1">
    <property type="nucleotide sequence ID" value="NZ_JBBHLC010000052.1"/>
</dbReference>
<feature type="compositionally biased region" description="Low complexity" evidence="1">
    <location>
        <begin position="154"/>
        <end position="171"/>
    </location>
</feature>
<evidence type="ECO:0000313" key="3">
    <source>
        <dbReference type="Proteomes" id="UP001380290"/>
    </source>
</evidence>